<keyword evidence="6" id="KW-1185">Reference proteome</keyword>
<dbReference type="Gene3D" id="3.40.50.720">
    <property type="entry name" value="NAD(P)-binding Rossmann-like Domain"/>
    <property type="match status" value="1"/>
</dbReference>
<dbReference type="Proteomes" id="UP000015527">
    <property type="component" value="Unassembled WGS sequence"/>
</dbReference>
<protein>
    <recommendedName>
        <fullName evidence="7">Oxidoreductase</fullName>
    </recommendedName>
</protein>
<dbReference type="NCBIfam" id="NF008607">
    <property type="entry name" value="PRK11579.1"/>
    <property type="match status" value="1"/>
</dbReference>
<sequence>MTPASHTLTVGLLGYGYAGATFHAPLIRAVEGLELDRFASRSRDKVLERFPEATIHEDSSAVLGDPAVDLVVIATPNDTHFPLAEAALRAGKHVVVDKPFTLDLAEARALIALAEKTGRQLTVFHNRRWDSDFRSVHKAIDAGLVGDPTHLEIHFDRFRPQVRDRWREGDGPGAGVWFDLGPHLVDHALLLMGLPDWVTASLALQRRGARSADWAHVVLEFEDRRAILHASMLVAGGVPRFIVHGTGGTALKHGMDVQESQLLAGMTPGAPGWGEDPDPLVLYDAEGHASRLPAEHGDQREFYRLVAEAVRGRDANPVPPIQSLAVMAVIEAAERSAAEGCSVELPLTDAERAAWVASRAYGFTP</sequence>
<reference evidence="5 6" key="1">
    <citation type="journal article" date="2013" name="Genome Announc.">
        <title>Genome Sequence of Novosphingobium lindaniclasticum LE124T, Isolated from a Hexachlorocyclohexane Dumpsite.</title>
        <authorList>
            <person name="Saxena A."/>
            <person name="Nayyar N."/>
            <person name="Sangwan N."/>
            <person name="Kumari R."/>
            <person name="Khurana J.P."/>
            <person name="Lal R."/>
        </authorList>
    </citation>
    <scope>NUCLEOTIDE SEQUENCE [LARGE SCALE GENOMIC DNA]</scope>
    <source>
        <strain evidence="5 6">LE124</strain>
    </source>
</reference>
<dbReference type="Pfam" id="PF01408">
    <property type="entry name" value="GFO_IDH_MocA"/>
    <property type="match status" value="1"/>
</dbReference>
<dbReference type="SUPFAM" id="SSF51735">
    <property type="entry name" value="NAD(P)-binding Rossmann-fold domains"/>
    <property type="match status" value="1"/>
</dbReference>
<evidence type="ECO:0000313" key="5">
    <source>
        <dbReference type="EMBL" id="EQB13460.1"/>
    </source>
</evidence>
<dbReference type="PANTHER" id="PTHR43708:SF5">
    <property type="entry name" value="CONSERVED EXPRESSED OXIDOREDUCTASE (EUROFUNG)-RELATED"/>
    <property type="match status" value="1"/>
</dbReference>
<dbReference type="EMBL" id="ATHL01000089">
    <property type="protein sequence ID" value="EQB13460.1"/>
    <property type="molecule type" value="Genomic_DNA"/>
</dbReference>
<dbReference type="RefSeq" id="WP_021234685.1">
    <property type="nucleotide sequence ID" value="NZ_ATHL01000089.1"/>
</dbReference>
<dbReference type="InterPro" id="IPR004104">
    <property type="entry name" value="Gfo/Idh/MocA-like_OxRdtase_C"/>
</dbReference>
<dbReference type="AlphaFoldDB" id="T0INR9"/>
<feature type="domain" description="Gfo/Idh/MocA-like oxidoreductase C-terminal" evidence="4">
    <location>
        <begin position="138"/>
        <end position="345"/>
    </location>
</feature>
<dbReference type="PATRIC" id="fig|1096930.3.peg.2845"/>
<feature type="domain" description="Gfo/Idh/MocA-like oxidoreductase N-terminal" evidence="3">
    <location>
        <begin position="9"/>
        <end position="125"/>
    </location>
</feature>
<dbReference type="InterPro" id="IPR051317">
    <property type="entry name" value="Gfo/Idh/MocA_oxidoreduct"/>
</dbReference>
<comment type="similarity">
    <text evidence="1">Belongs to the Gfo/Idh/MocA family.</text>
</comment>
<gene>
    <name evidence="5" type="ORF">L284_14305</name>
</gene>
<evidence type="ECO:0000259" key="4">
    <source>
        <dbReference type="Pfam" id="PF02894"/>
    </source>
</evidence>
<name>T0INR9_9SPHN</name>
<dbReference type="OrthoDB" id="9792935at2"/>
<comment type="caution">
    <text evidence="5">The sequence shown here is derived from an EMBL/GenBank/DDBJ whole genome shotgun (WGS) entry which is preliminary data.</text>
</comment>
<dbReference type="InterPro" id="IPR000683">
    <property type="entry name" value="Gfo/Idh/MocA-like_OxRdtase_N"/>
</dbReference>
<dbReference type="GO" id="GO:0016491">
    <property type="term" value="F:oxidoreductase activity"/>
    <property type="evidence" value="ECO:0007669"/>
    <property type="project" value="UniProtKB-KW"/>
</dbReference>
<organism evidence="5 6">
    <name type="scientific">Novosphingobium lindaniclasticum LE124</name>
    <dbReference type="NCBI Taxonomy" id="1096930"/>
    <lineage>
        <taxon>Bacteria</taxon>
        <taxon>Pseudomonadati</taxon>
        <taxon>Pseudomonadota</taxon>
        <taxon>Alphaproteobacteria</taxon>
        <taxon>Sphingomonadales</taxon>
        <taxon>Sphingomonadaceae</taxon>
        <taxon>Novosphingobium</taxon>
    </lineage>
</organism>
<dbReference type="GO" id="GO:0000166">
    <property type="term" value="F:nucleotide binding"/>
    <property type="evidence" value="ECO:0007669"/>
    <property type="project" value="InterPro"/>
</dbReference>
<evidence type="ECO:0000259" key="3">
    <source>
        <dbReference type="Pfam" id="PF01408"/>
    </source>
</evidence>
<proteinExistence type="inferred from homology"/>
<evidence type="ECO:0000313" key="6">
    <source>
        <dbReference type="Proteomes" id="UP000015527"/>
    </source>
</evidence>
<dbReference type="Gene3D" id="3.30.360.10">
    <property type="entry name" value="Dihydrodipicolinate Reductase, domain 2"/>
    <property type="match status" value="1"/>
</dbReference>
<evidence type="ECO:0000256" key="1">
    <source>
        <dbReference type="ARBA" id="ARBA00010928"/>
    </source>
</evidence>
<dbReference type="InterPro" id="IPR036291">
    <property type="entry name" value="NAD(P)-bd_dom_sf"/>
</dbReference>
<dbReference type="Pfam" id="PF02894">
    <property type="entry name" value="GFO_IDH_MocA_C"/>
    <property type="match status" value="1"/>
</dbReference>
<evidence type="ECO:0000256" key="2">
    <source>
        <dbReference type="ARBA" id="ARBA00023002"/>
    </source>
</evidence>
<keyword evidence="2" id="KW-0560">Oxidoreductase</keyword>
<accession>T0INR9</accession>
<evidence type="ECO:0008006" key="7">
    <source>
        <dbReference type="Google" id="ProtNLM"/>
    </source>
</evidence>
<dbReference type="eggNOG" id="COG0673">
    <property type="taxonomic scope" value="Bacteria"/>
</dbReference>
<dbReference type="PANTHER" id="PTHR43708">
    <property type="entry name" value="CONSERVED EXPRESSED OXIDOREDUCTASE (EUROFUNG)"/>
    <property type="match status" value="1"/>
</dbReference>